<dbReference type="AlphaFoldDB" id="A0A224YBP4"/>
<evidence type="ECO:0000313" key="2">
    <source>
        <dbReference type="EMBL" id="MAA11220.1"/>
    </source>
</evidence>
<protein>
    <submittedName>
        <fullName evidence="2">28 kDa Metastriate family member</fullName>
    </submittedName>
</protein>
<organism evidence="2">
    <name type="scientific">Rhipicephalus zambeziensis</name>
    <dbReference type="NCBI Taxonomy" id="60191"/>
    <lineage>
        <taxon>Eukaryota</taxon>
        <taxon>Metazoa</taxon>
        <taxon>Ecdysozoa</taxon>
        <taxon>Arthropoda</taxon>
        <taxon>Chelicerata</taxon>
        <taxon>Arachnida</taxon>
        <taxon>Acari</taxon>
        <taxon>Parasitiformes</taxon>
        <taxon>Ixodida</taxon>
        <taxon>Ixodoidea</taxon>
        <taxon>Ixodidae</taxon>
        <taxon>Rhipicephalinae</taxon>
        <taxon>Rhipicephalus</taxon>
        <taxon>Rhipicephalus</taxon>
    </lineage>
</organism>
<dbReference type="Gene3D" id="3.40.390.10">
    <property type="entry name" value="Collagenase (Catalytic Domain)"/>
    <property type="match status" value="1"/>
</dbReference>
<feature type="chain" id="PRO_5013279548" evidence="1">
    <location>
        <begin position="19"/>
        <end position="239"/>
    </location>
</feature>
<reference evidence="2" key="1">
    <citation type="journal article" date="2017" name="Parasit. Vectors">
        <title>Sialotranscriptomics of Rhipicephalus zambeziensis reveals intricate expression profiles of secretory proteins and suggests tight temporal transcriptional regulation during blood-feeding.</title>
        <authorList>
            <person name="de Castro M.H."/>
            <person name="de Klerk D."/>
            <person name="Pienaar R."/>
            <person name="Rees D.J.G."/>
            <person name="Mans B.J."/>
        </authorList>
    </citation>
    <scope>NUCLEOTIDE SEQUENCE</scope>
    <source>
        <tissue evidence="2">Salivary glands</tissue>
    </source>
</reference>
<keyword evidence="1" id="KW-0732">Signal</keyword>
<dbReference type="InterPro" id="IPR024079">
    <property type="entry name" value="MetalloPept_cat_dom_sf"/>
</dbReference>
<name>A0A224YBP4_9ACAR</name>
<dbReference type="GO" id="GO:0008237">
    <property type="term" value="F:metallopeptidase activity"/>
    <property type="evidence" value="ECO:0007669"/>
    <property type="project" value="InterPro"/>
</dbReference>
<accession>A0A224YBP4</accession>
<feature type="signal peptide" evidence="1">
    <location>
        <begin position="1"/>
        <end position="18"/>
    </location>
</feature>
<evidence type="ECO:0000256" key="1">
    <source>
        <dbReference type="SAM" id="SignalP"/>
    </source>
</evidence>
<sequence length="239" mass="27193">MPTLDVVLLCFFVRSCIAEDSTTQDPRRHPALIWSDGKGKIGEGIKLQAHVFYDTRKYNRLSRGNVTEYFTKLFSLTQQHFNNNSVMITIDTRNITWNKTLEVKMKGKRRTLDGKATLKSLQNYSLVQNLPNNSIIYIYTNKTLDLKDYTGAAVPNGFSTLSTFGTFCNELGSAAIIVQPPGNAGYWSTVKATAEVFGSKNFVRFTKKDMQEMDKIFSRCHVHKSEESEESDEYEELPE</sequence>
<dbReference type="EMBL" id="GFPF01000074">
    <property type="protein sequence ID" value="MAA11220.1"/>
    <property type="molecule type" value="Transcribed_RNA"/>
</dbReference>
<proteinExistence type="predicted"/>